<evidence type="ECO:0000256" key="1">
    <source>
        <dbReference type="SAM" id="MobiDB-lite"/>
    </source>
</evidence>
<dbReference type="EMBL" id="LXQA010796460">
    <property type="protein sequence ID" value="MCI71453.1"/>
    <property type="molecule type" value="Genomic_DNA"/>
</dbReference>
<dbReference type="Proteomes" id="UP000265520">
    <property type="component" value="Unassembled WGS sequence"/>
</dbReference>
<organism evidence="2 3">
    <name type="scientific">Trifolium medium</name>
    <dbReference type="NCBI Taxonomy" id="97028"/>
    <lineage>
        <taxon>Eukaryota</taxon>
        <taxon>Viridiplantae</taxon>
        <taxon>Streptophyta</taxon>
        <taxon>Embryophyta</taxon>
        <taxon>Tracheophyta</taxon>
        <taxon>Spermatophyta</taxon>
        <taxon>Magnoliopsida</taxon>
        <taxon>eudicotyledons</taxon>
        <taxon>Gunneridae</taxon>
        <taxon>Pentapetalae</taxon>
        <taxon>rosids</taxon>
        <taxon>fabids</taxon>
        <taxon>Fabales</taxon>
        <taxon>Fabaceae</taxon>
        <taxon>Papilionoideae</taxon>
        <taxon>50 kb inversion clade</taxon>
        <taxon>NPAAA clade</taxon>
        <taxon>Hologalegina</taxon>
        <taxon>IRL clade</taxon>
        <taxon>Trifolieae</taxon>
        <taxon>Trifolium</taxon>
    </lineage>
</organism>
<keyword evidence="3" id="KW-1185">Reference proteome</keyword>
<evidence type="ECO:0000313" key="2">
    <source>
        <dbReference type="EMBL" id="MCI71453.1"/>
    </source>
</evidence>
<comment type="caution">
    <text evidence="2">The sequence shown here is derived from an EMBL/GenBank/DDBJ whole genome shotgun (WGS) entry which is preliminary data.</text>
</comment>
<protein>
    <submittedName>
        <fullName evidence="2">Uncharacterized protein</fullName>
    </submittedName>
</protein>
<evidence type="ECO:0000313" key="3">
    <source>
        <dbReference type="Proteomes" id="UP000265520"/>
    </source>
</evidence>
<feature type="non-terminal residue" evidence="2">
    <location>
        <position position="1"/>
    </location>
</feature>
<name>A0A392UD56_9FABA</name>
<dbReference type="AlphaFoldDB" id="A0A392UD56"/>
<feature type="region of interest" description="Disordered" evidence="1">
    <location>
        <begin position="26"/>
        <end position="47"/>
    </location>
</feature>
<reference evidence="2 3" key="1">
    <citation type="journal article" date="2018" name="Front. Plant Sci.">
        <title>Red Clover (Trifolium pratense) and Zigzag Clover (T. medium) - A Picture of Genomic Similarities and Differences.</title>
        <authorList>
            <person name="Dluhosova J."/>
            <person name="Istvanek J."/>
            <person name="Nedelnik J."/>
            <person name="Repkova J."/>
        </authorList>
    </citation>
    <scope>NUCLEOTIDE SEQUENCE [LARGE SCALE GENOMIC DNA]</scope>
    <source>
        <strain evidence="3">cv. 10/8</strain>
        <tissue evidence="2">Leaf</tissue>
    </source>
</reference>
<accession>A0A392UD56</accession>
<sequence>EVQRPIDEQYHSTMNETLQQGSSDLNLMVNSDDDKDPQKTVPGQRQI</sequence>
<proteinExistence type="predicted"/>